<dbReference type="InterPro" id="IPR036397">
    <property type="entry name" value="RNaseH_sf"/>
</dbReference>
<dbReference type="AlphaFoldDB" id="A0A835AFJ2"/>
<dbReference type="InterPro" id="IPR002156">
    <property type="entry name" value="RNaseH_domain"/>
</dbReference>
<evidence type="ECO:0000313" key="4">
    <source>
        <dbReference type="Proteomes" id="UP000636709"/>
    </source>
</evidence>
<dbReference type="InterPro" id="IPR052929">
    <property type="entry name" value="RNase_H-like_EbsB-rel"/>
</dbReference>
<dbReference type="Pfam" id="PF13966">
    <property type="entry name" value="zf-RVT"/>
    <property type="match status" value="1"/>
</dbReference>
<dbReference type="Proteomes" id="UP000636709">
    <property type="component" value="Unassembled WGS sequence"/>
</dbReference>
<dbReference type="InterPro" id="IPR012337">
    <property type="entry name" value="RNaseH-like_sf"/>
</dbReference>
<dbReference type="PANTHER" id="PTHR47074:SF11">
    <property type="entry name" value="REVERSE TRANSCRIPTASE-LIKE PROTEIN"/>
    <property type="match status" value="1"/>
</dbReference>
<feature type="domain" description="Reverse transcriptase zinc-binding" evidence="2">
    <location>
        <begin position="11"/>
        <end position="85"/>
    </location>
</feature>
<sequence>MKRWQQENVNRPGQSNDDSWKRIWKLDVPPKVRVFWWRVIHEFLPAKHVLHKRHIELEAHCETCGASEESIKHVLSECTIARIFWEQTKDMTGVKLPFLHPDTWARDLLVMGTPRDPAVICCGMWSLWTLRNKRRHGELGWSVREAVFWVRDTASDLWEILHPVRPEEVQRKERFWEKPNAGWIKCNVDATFSPESKRGATGMVLRSDTRVFLGVQGIPYIHCMDAMTVEACACRDGMKLADKISVAKLCIESDCLELMRLWEIRHACRSTIVPILGEMSELSLRFSDFKLVFASRDCNKVAHEIAKQASSMTETVEWHLEAPSSIRSLLEYDCNHTV</sequence>
<dbReference type="GO" id="GO:0003676">
    <property type="term" value="F:nucleic acid binding"/>
    <property type="evidence" value="ECO:0007669"/>
    <property type="project" value="InterPro"/>
</dbReference>
<dbReference type="OrthoDB" id="663515at2759"/>
<dbReference type="CDD" id="cd06222">
    <property type="entry name" value="RNase_H_like"/>
    <property type="match status" value="1"/>
</dbReference>
<proteinExistence type="predicted"/>
<protein>
    <recommendedName>
        <fullName evidence="5">Reverse transcriptase zinc-binding domain-containing protein</fullName>
    </recommendedName>
</protein>
<dbReference type="PANTHER" id="PTHR47074">
    <property type="entry name" value="BNAC02G40300D PROTEIN"/>
    <property type="match status" value="1"/>
</dbReference>
<feature type="domain" description="RNase H type-1" evidence="1">
    <location>
        <begin position="187"/>
        <end position="309"/>
    </location>
</feature>
<dbReference type="InterPro" id="IPR026960">
    <property type="entry name" value="RVT-Znf"/>
</dbReference>
<evidence type="ECO:0000259" key="2">
    <source>
        <dbReference type="Pfam" id="PF13966"/>
    </source>
</evidence>
<accession>A0A835AFJ2</accession>
<evidence type="ECO:0008006" key="5">
    <source>
        <dbReference type="Google" id="ProtNLM"/>
    </source>
</evidence>
<dbReference type="GO" id="GO:0004523">
    <property type="term" value="F:RNA-DNA hybrid ribonuclease activity"/>
    <property type="evidence" value="ECO:0007669"/>
    <property type="project" value="InterPro"/>
</dbReference>
<comment type="caution">
    <text evidence="3">The sequence shown here is derived from an EMBL/GenBank/DDBJ whole genome shotgun (WGS) entry which is preliminary data.</text>
</comment>
<keyword evidence="4" id="KW-1185">Reference proteome</keyword>
<gene>
    <name evidence="3" type="ORF">HU200_062598</name>
</gene>
<dbReference type="Gene3D" id="3.30.420.10">
    <property type="entry name" value="Ribonuclease H-like superfamily/Ribonuclease H"/>
    <property type="match status" value="1"/>
</dbReference>
<evidence type="ECO:0000313" key="3">
    <source>
        <dbReference type="EMBL" id="KAF8653152.1"/>
    </source>
</evidence>
<evidence type="ECO:0000259" key="1">
    <source>
        <dbReference type="Pfam" id="PF13456"/>
    </source>
</evidence>
<dbReference type="Pfam" id="PF13456">
    <property type="entry name" value="RVT_3"/>
    <property type="match status" value="1"/>
</dbReference>
<dbReference type="EMBL" id="JACEFO010002629">
    <property type="protein sequence ID" value="KAF8653152.1"/>
    <property type="molecule type" value="Genomic_DNA"/>
</dbReference>
<dbReference type="InterPro" id="IPR044730">
    <property type="entry name" value="RNase_H-like_dom_plant"/>
</dbReference>
<dbReference type="SUPFAM" id="SSF53098">
    <property type="entry name" value="Ribonuclease H-like"/>
    <property type="match status" value="1"/>
</dbReference>
<name>A0A835AFJ2_9POAL</name>
<organism evidence="3 4">
    <name type="scientific">Digitaria exilis</name>
    <dbReference type="NCBI Taxonomy" id="1010633"/>
    <lineage>
        <taxon>Eukaryota</taxon>
        <taxon>Viridiplantae</taxon>
        <taxon>Streptophyta</taxon>
        <taxon>Embryophyta</taxon>
        <taxon>Tracheophyta</taxon>
        <taxon>Spermatophyta</taxon>
        <taxon>Magnoliopsida</taxon>
        <taxon>Liliopsida</taxon>
        <taxon>Poales</taxon>
        <taxon>Poaceae</taxon>
        <taxon>PACMAD clade</taxon>
        <taxon>Panicoideae</taxon>
        <taxon>Panicodae</taxon>
        <taxon>Paniceae</taxon>
        <taxon>Anthephorinae</taxon>
        <taxon>Digitaria</taxon>
    </lineage>
</organism>
<reference evidence="3" key="1">
    <citation type="submission" date="2020-07" db="EMBL/GenBank/DDBJ databases">
        <title>Genome sequence and genetic diversity analysis of an under-domesticated orphan crop, white fonio (Digitaria exilis).</title>
        <authorList>
            <person name="Bennetzen J.L."/>
            <person name="Chen S."/>
            <person name="Ma X."/>
            <person name="Wang X."/>
            <person name="Yssel A.E.J."/>
            <person name="Chaluvadi S.R."/>
            <person name="Johnson M."/>
            <person name="Gangashetty P."/>
            <person name="Hamidou F."/>
            <person name="Sanogo M.D."/>
            <person name="Zwaenepoel A."/>
            <person name="Wallace J."/>
            <person name="Van De Peer Y."/>
            <person name="Van Deynze A."/>
        </authorList>
    </citation>
    <scope>NUCLEOTIDE SEQUENCE</scope>
    <source>
        <tissue evidence="3">Leaves</tissue>
    </source>
</reference>